<evidence type="ECO:0008006" key="3">
    <source>
        <dbReference type="Google" id="ProtNLM"/>
    </source>
</evidence>
<dbReference type="Proteomes" id="UP000006443">
    <property type="component" value="Unassembled WGS sequence"/>
</dbReference>
<dbReference type="EMBL" id="ACJM01000030">
    <property type="protein sequence ID" value="EEG76007.1"/>
    <property type="molecule type" value="Genomic_DNA"/>
</dbReference>
<evidence type="ECO:0000313" key="1">
    <source>
        <dbReference type="EMBL" id="EEG76007.1"/>
    </source>
</evidence>
<dbReference type="RefSeq" id="WP_008519264.1">
    <property type="nucleotide sequence ID" value="NZ_ACJM01000030.1"/>
</dbReference>
<dbReference type="Pfam" id="PF08905">
    <property type="entry name" value="DUF1850"/>
    <property type="match status" value="1"/>
</dbReference>
<sequence>MGTTKISPKIIVIMAAFLALPLAGSLILPHHTSSHLIIADNQGQIHHRIPVAPEETFTLSYRHSVSNSEVSGTFAITSAGTIHPLTTTFSTFGPGLPMAGELAETTIEDGLITVHHQEEPREALRLWVSPLTGETLLIGSRSVDLYQISPEPTLVEISFEKN</sequence>
<dbReference type="InterPro" id="IPR015001">
    <property type="entry name" value="DUF1850"/>
</dbReference>
<comment type="caution">
    <text evidence="1">The sequence shown here is derived from an EMBL/GenBank/DDBJ whole genome shotgun (WGS) entry which is preliminary data.</text>
</comment>
<name>C0GKX7_DETAL</name>
<dbReference type="AlphaFoldDB" id="C0GKX7"/>
<dbReference type="OrthoDB" id="4304at2"/>
<protein>
    <recommendedName>
        <fullName evidence="3">DUF1850 domain-containing protein</fullName>
    </recommendedName>
</protein>
<gene>
    <name evidence="1" type="ORF">DealDRAFT_3136</name>
</gene>
<proteinExistence type="predicted"/>
<reference evidence="1 2" key="1">
    <citation type="submission" date="2009-02" db="EMBL/GenBank/DDBJ databases">
        <title>Sequencing of the draft genome and assembly of Dethiobacter alkaliphilus AHT 1.</title>
        <authorList>
            <consortium name="US DOE Joint Genome Institute (JGI-PGF)"/>
            <person name="Lucas S."/>
            <person name="Copeland A."/>
            <person name="Lapidus A."/>
            <person name="Glavina del Rio T."/>
            <person name="Dalin E."/>
            <person name="Tice H."/>
            <person name="Bruce D."/>
            <person name="Goodwin L."/>
            <person name="Pitluck S."/>
            <person name="Larimer F."/>
            <person name="Land M.L."/>
            <person name="Hauser L."/>
            <person name="Muyzer G."/>
        </authorList>
    </citation>
    <scope>NUCLEOTIDE SEQUENCE [LARGE SCALE GENOMIC DNA]</scope>
    <source>
        <strain evidence="1 2">AHT 1</strain>
    </source>
</reference>
<keyword evidence="2" id="KW-1185">Reference proteome</keyword>
<dbReference type="STRING" id="555088.DealDRAFT_3136"/>
<organism evidence="1 2">
    <name type="scientific">Dethiobacter alkaliphilus AHT 1</name>
    <dbReference type="NCBI Taxonomy" id="555088"/>
    <lineage>
        <taxon>Bacteria</taxon>
        <taxon>Bacillati</taxon>
        <taxon>Bacillota</taxon>
        <taxon>Dethiobacteria</taxon>
        <taxon>Dethiobacterales</taxon>
        <taxon>Dethiobacteraceae</taxon>
        <taxon>Dethiobacter</taxon>
    </lineage>
</organism>
<accession>C0GKX7</accession>
<evidence type="ECO:0000313" key="2">
    <source>
        <dbReference type="Proteomes" id="UP000006443"/>
    </source>
</evidence>